<dbReference type="Gene3D" id="3.40.50.1000">
    <property type="entry name" value="HAD superfamily/HAD-like"/>
    <property type="match status" value="1"/>
</dbReference>
<accession>A0A7S3ZAT8</accession>
<dbReference type="Pfam" id="PF13242">
    <property type="entry name" value="Hydrolase_like"/>
    <property type="match status" value="1"/>
</dbReference>
<keyword evidence="1" id="KW-0472">Membrane</keyword>
<dbReference type="PANTHER" id="PTHR19288:SF90">
    <property type="entry name" value="OS08G0542600 PROTEIN"/>
    <property type="match status" value="1"/>
</dbReference>
<dbReference type="GO" id="GO:0016791">
    <property type="term" value="F:phosphatase activity"/>
    <property type="evidence" value="ECO:0007669"/>
    <property type="project" value="TreeGrafter"/>
</dbReference>
<organism evidence="2">
    <name type="scientific">Lotharella globosa</name>
    <dbReference type="NCBI Taxonomy" id="91324"/>
    <lineage>
        <taxon>Eukaryota</taxon>
        <taxon>Sar</taxon>
        <taxon>Rhizaria</taxon>
        <taxon>Cercozoa</taxon>
        <taxon>Chlorarachniophyceae</taxon>
        <taxon>Lotharella</taxon>
    </lineage>
</organism>
<name>A0A7S3ZAT8_9EUKA</name>
<gene>
    <name evidence="2" type="ORF">LGLO00237_LOCUS29203</name>
</gene>
<feature type="transmembrane region" description="Helical" evidence="1">
    <location>
        <begin position="243"/>
        <end position="262"/>
    </location>
</feature>
<keyword evidence="1" id="KW-1133">Transmembrane helix</keyword>
<protein>
    <submittedName>
        <fullName evidence="2">Uncharacterized protein</fullName>
    </submittedName>
</protein>
<evidence type="ECO:0000256" key="1">
    <source>
        <dbReference type="SAM" id="Phobius"/>
    </source>
</evidence>
<dbReference type="SUPFAM" id="SSF56784">
    <property type="entry name" value="HAD-like"/>
    <property type="match status" value="1"/>
</dbReference>
<sequence>MIASGCACACCRFQYSRTMCYYSIQMGAMTAGEHAYRSIHTQRLKMKLGSNCLWLGRQNANAEAAYSSYLDGVSLNFVASADEAEFILLQGTDNIGNGSERVQTLSYDYEASGEVKNELHDLLTLAARCRLPMHCLNPDRVAVKPNGMLHFMQGSLAAHYQRYLDAELGNDGKDLISLYGKPTKEAFAHCLAEFKKSGIPSERVVMIGDSLEHDIMGAANGGIDSVLVAATGIHKFSVMTTSYTVYAWSAAIVSVLSAGLGLQASKKTRGLPGLAVISFAGICIALASVSLLGMPEEDPVSPLTRKIDTCKLRRLCNKFHAHPNYVLKQFKW</sequence>
<dbReference type="GO" id="GO:0005737">
    <property type="term" value="C:cytoplasm"/>
    <property type="evidence" value="ECO:0007669"/>
    <property type="project" value="TreeGrafter"/>
</dbReference>
<dbReference type="InterPro" id="IPR036412">
    <property type="entry name" value="HAD-like_sf"/>
</dbReference>
<evidence type="ECO:0000313" key="2">
    <source>
        <dbReference type="EMBL" id="CAE0677422.1"/>
    </source>
</evidence>
<keyword evidence="1" id="KW-0812">Transmembrane</keyword>
<feature type="transmembrane region" description="Helical" evidence="1">
    <location>
        <begin position="274"/>
        <end position="294"/>
    </location>
</feature>
<proteinExistence type="predicted"/>
<dbReference type="PANTHER" id="PTHR19288">
    <property type="entry name" value="4-NITROPHENYLPHOSPHATASE-RELATED"/>
    <property type="match status" value="1"/>
</dbReference>
<dbReference type="InterPro" id="IPR023214">
    <property type="entry name" value="HAD_sf"/>
</dbReference>
<reference evidence="2" key="1">
    <citation type="submission" date="2021-01" db="EMBL/GenBank/DDBJ databases">
        <authorList>
            <person name="Corre E."/>
            <person name="Pelletier E."/>
            <person name="Niang G."/>
            <person name="Scheremetjew M."/>
            <person name="Finn R."/>
            <person name="Kale V."/>
            <person name="Holt S."/>
            <person name="Cochrane G."/>
            <person name="Meng A."/>
            <person name="Brown T."/>
            <person name="Cohen L."/>
        </authorList>
    </citation>
    <scope>NUCLEOTIDE SEQUENCE</scope>
    <source>
        <strain evidence="2">CCCM811</strain>
    </source>
</reference>
<dbReference type="EMBL" id="HBIV01041425">
    <property type="protein sequence ID" value="CAE0677422.1"/>
    <property type="molecule type" value="Transcribed_RNA"/>
</dbReference>
<dbReference type="AlphaFoldDB" id="A0A7S3ZAT8"/>